<sequence>MERHEQARWLPAFLALSLIWGSSFALIKVAVDADVAPVWVALWRCLFGALALAAITVARREAFPRSPAAWGHALVVALLLNSVPFALLAYGETRVSSVLAGMVNAATPLSTLLFALALVPGERLTPGRLAGLAAGFCGVLVMLGGGVGDVALGGAAACLGSTLCYGAGFAYTRRFFADLPDSAAALSTAQLSCATAQLTLAAPLLGGAPGWPGWRAAAALVTLGALGTGVAYILNLRVIREAGPTVASTVTYLTPLWSTLLGVALLSEPLGWRTAAGALLVLAGVSLARTGGAAREKVGHARDQPLAGRPGSRPEA</sequence>
<dbReference type="InterPro" id="IPR037185">
    <property type="entry name" value="EmrE-like"/>
</dbReference>
<feature type="transmembrane region" description="Helical" evidence="7">
    <location>
        <begin position="41"/>
        <end position="58"/>
    </location>
</feature>
<protein>
    <submittedName>
        <fullName evidence="9">DMT family transporter</fullName>
    </submittedName>
</protein>
<feature type="region of interest" description="Disordered" evidence="6">
    <location>
        <begin position="294"/>
        <end position="316"/>
    </location>
</feature>
<evidence type="ECO:0000256" key="1">
    <source>
        <dbReference type="ARBA" id="ARBA00004141"/>
    </source>
</evidence>
<feature type="domain" description="EamA" evidence="8">
    <location>
        <begin position="154"/>
        <end position="288"/>
    </location>
</feature>
<dbReference type="Proteomes" id="UP001183420">
    <property type="component" value="Unassembled WGS sequence"/>
</dbReference>
<evidence type="ECO:0000256" key="5">
    <source>
        <dbReference type="ARBA" id="ARBA00023136"/>
    </source>
</evidence>
<evidence type="ECO:0000313" key="10">
    <source>
        <dbReference type="Proteomes" id="UP001183420"/>
    </source>
</evidence>
<feature type="transmembrane region" description="Helical" evidence="7">
    <location>
        <begin position="126"/>
        <end position="144"/>
    </location>
</feature>
<keyword evidence="10" id="KW-1185">Reference proteome</keyword>
<feature type="compositionally biased region" description="Basic and acidic residues" evidence="6">
    <location>
        <begin position="294"/>
        <end position="303"/>
    </location>
</feature>
<dbReference type="PANTHER" id="PTHR32322">
    <property type="entry name" value="INNER MEMBRANE TRANSPORTER"/>
    <property type="match status" value="1"/>
</dbReference>
<dbReference type="Gene3D" id="1.10.3730.20">
    <property type="match status" value="1"/>
</dbReference>
<accession>A0ABU2LX79</accession>
<feature type="transmembrane region" description="Helical" evidence="7">
    <location>
        <begin position="270"/>
        <end position="288"/>
    </location>
</feature>
<feature type="transmembrane region" description="Helical" evidence="7">
    <location>
        <begin position="70"/>
        <end position="91"/>
    </location>
</feature>
<evidence type="ECO:0000256" key="6">
    <source>
        <dbReference type="SAM" id="MobiDB-lite"/>
    </source>
</evidence>
<comment type="caution">
    <text evidence="9">The sequence shown here is derived from an EMBL/GenBank/DDBJ whole genome shotgun (WGS) entry which is preliminary data.</text>
</comment>
<dbReference type="Pfam" id="PF00892">
    <property type="entry name" value="EamA"/>
    <property type="match status" value="2"/>
</dbReference>
<evidence type="ECO:0000259" key="8">
    <source>
        <dbReference type="Pfam" id="PF00892"/>
    </source>
</evidence>
<feature type="transmembrane region" description="Helical" evidence="7">
    <location>
        <begin position="97"/>
        <end position="119"/>
    </location>
</feature>
<evidence type="ECO:0000256" key="3">
    <source>
        <dbReference type="ARBA" id="ARBA00022692"/>
    </source>
</evidence>
<comment type="subcellular location">
    <subcellularLocation>
        <location evidence="1">Membrane</location>
        <topology evidence="1">Multi-pass membrane protein</topology>
    </subcellularLocation>
</comment>
<feature type="transmembrane region" description="Helical" evidence="7">
    <location>
        <begin position="214"/>
        <end position="234"/>
    </location>
</feature>
<dbReference type="EMBL" id="JAVREM010000055">
    <property type="protein sequence ID" value="MDT0322145.1"/>
    <property type="molecule type" value="Genomic_DNA"/>
</dbReference>
<evidence type="ECO:0000313" key="9">
    <source>
        <dbReference type="EMBL" id="MDT0322145.1"/>
    </source>
</evidence>
<keyword evidence="5 7" id="KW-0472">Membrane</keyword>
<feature type="transmembrane region" description="Helical" evidence="7">
    <location>
        <begin position="246"/>
        <end position="264"/>
    </location>
</feature>
<dbReference type="InterPro" id="IPR000620">
    <property type="entry name" value="EamA_dom"/>
</dbReference>
<keyword evidence="4 7" id="KW-1133">Transmembrane helix</keyword>
<evidence type="ECO:0000256" key="7">
    <source>
        <dbReference type="SAM" id="Phobius"/>
    </source>
</evidence>
<keyword evidence="3 7" id="KW-0812">Transmembrane</keyword>
<feature type="domain" description="EamA" evidence="8">
    <location>
        <begin position="9"/>
        <end position="143"/>
    </location>
</feature>
<dbReference type="RefSeq" id="WP_311602613.1">
    <property type="nucleotide sequence ID" value="NZ_JAVREM010000055.1"/>
</dbReference>
<reference evidence="10" key="1">
    <citation type="submission" date="2023-07" db="EMBL/GenBank/DDBJ databases">
        <title>30 novel species of actinomycetes from the DSMZ collection.</title>
        <authorList>
            <person name="Nouioui I."/>
        </authorList>
    </citation>
    <scope>NUCLEOTIDE SEQUENCE [LARGE SCALE GENOMIC DNA]</scope>
    <source>
        <strain evidence="10">DSM 44918</strain>
    </source>
</reference>
<proteinExistence type="inferred from homology"/>
<dbReference type="PANTHER" id="PTHR32322:SF9">
    <property type="entry name" value="AMINO-ACID METABOLITE EFFLUX PUMP-RELATED"/>
    <property type="match status" value="1"/>
</dbReference>
<organism evidence="9 10">
    <name type="scientific">Streptomyces millisiae</name>
    <dbReference type="NCBI Taxonomy" id="3075542"/>
    <lineage>
        <taxon>Bacteria</taxon>
        <taxon>Bacillati</taxon>
        <taxon>Actinomycetota</taxon>
        <taxon>Actinomycetes</taxon>
        <taxon>Kitasatosporales</taxon>
        <taxon>Streptomycetaceae</taxon>
        <taxon>Streptomyces</taxon>
    </lineage>
</organism>
<dbReference type="InterPro" id="IPR050638">
    <property type="entry name" value="AA-Vitamin_Transporters"/>
</dbReference>
<dbReference type="SUPFAM" id="SSF103481">
    <property type="entry name" value="Multidrug resistance efflux transporter EmrE"/>
    <property type="match status" value="2"/>
</dbReference>
<gene>
    <name evidence="9" type="ORF">RNC47_27825</name>
</gene>
<comment type="similarity">
    <text evidence="2">Belongs to the EamA transporter family.</text>
</comment>
<feature type="transmembrane region" description="Helical" evidence="7">
    <location>
        <begin position="150"/>
        <end position="171"/>
    </location>
</feature>
<evidence type="ECO:0000256" key="4">
    <source>
        <dbReference type="ARBA" id="ARBA00022989"/>
    </source>
</evidence>
<evidence type="ECO:0000256" key="2">
    <source>
        <dbReference type="ARBA" id="ARBA00007362"/>
    </source>
</evidence>
<name>A0ABU2LX79_9ACTN</name>